<protein>
    <submittedName>
        <fullName evidence="1">Uncharacterized protein</fullName>
    </submittedName>
</protein>
<evidence type="ECO:0000313" key="1">
    <source>
        <dbReference type="EMBL" id="DAE19459.1"/>
    </source>
</evidence>
<proteinExistence type="predicted"/>
<sequence length="143" mass="15976">MLEQVLRHLNNWFLVEIHEGTFTVENGSIALPFLLTHQYFRIVGSVLNDGLHQYPAVDLTDETFTGSVWALAVPKAVIDLSVEIEAWQEKNGEAVASPYQSESFGGYSYTKRSAGSDSGTLNGWQDAFKGRLNDWRKLKGVEP</sequence>
<organism evidence="1">
    <name type="scientific">Podoviridae sp. ctyDR6</name>
    <dbReference type="NCBI Taxonomy" id="2825288"/>
    <lineage>
        <taxon>Viruses</taxon>
        <taxon>Duplodnaviria</taxon>
        <taxon>Heunggongvirae</taxon>
        <taxon>Uroviricota</taxon>
        <taxon>Caudoviricetes</taxon>
    </lineage>
</organism>
<reference evidence="1" key="1">
    <citation type="journal article" date="2021" name="Proc. Natl. Acad. Sci. U.S.A.">
        <title>A Catalog of Tens of Thousands of Viruses from Human Metagenomes Reveals Hidden Associations with Chronic Diseases.</title>
        <authorList>
            <person name="Tisza M.J."/>
            <person name="Buck C.B."/>
        </authorList>
    </citation>
    <scope>NUCLEOTIDE SEQUENCE</scope>
    <source>
        <strain evidence="1">CtyDR6</strain>
    </source>
</reference>
<accession>A0A8S5QKY3</accession>
<name>A0A8S5QKY3_9CAUD</name>
<dbReference type="EMBL" id="BK015675">
    <property type="protein sequence ID" value="DAE19459.1"/>
    <property type="molecule type" value="Genomic_DNA"/>
</dbReference>